<keyword evidence="3 8" id="KW-0812">Transmembrane</keyword>
<evidence type="ECO:0000256" key="8">
    <source>
        <dbReference type="SAM" id="Phobius"/>
    </source>
</evidence>
<dbReference type="Proteomes" id="UP000322000">
    <property type="component" value="Chromosome 3"/>
</dbReference>
<evidence type="ECO:0000256" key="5">
    <source>
        <dbReference type="ARBA" id="ARBA00023136"/>
    </source>
</evidence>
<dbReference type="RefSeq" id="XP_026725675.1">
    <property type="nucleotide sequence ID" value="XM_026869874.1"/>
</dbReference>
<dbReference type="InParanoid" id="A0A7E5VBR1"/>
<feature type="signal peptide" evidence="9">
    <location>
        <begin position="1"/>
        <end position="20"/>
    </location>
</feature>
<evidence type="ECO:0000256" key="4">
    <source>
        <dbReference type="ARBA" id="ARBA00022989"/>
    </source>
</evidence>
<dbReference type="PANTHER" id="PTHR42643">
    <property type="entry name" value="IONOTROPIC RECEPTOR 20A-RELATED"/>
    <property type="match status" value="1"/>
</dbReference>
<organism evidence="10 11">
    <name type="scientific">Trichoplusia ni</name>
    <name type="common">Cabbage looper</name>
    <dbReference type="NCBI Taxonomy" id="7111"/>
    <lineage>
        <taxon>Eukaryota</taxon>
        <taxon>Metazoa</taxon>
        <taxon>Ecdysozoa</taxon>
        <taxon>Arthropoda</taxon>
        <taxon>Hexapoda</taxon>
        <taxon>Insecta</taxon>
        <taxon>Pterygota</taxon>
        <taxon>Neoptera</taxon>
        <taxon>Endopterygota</taxon>
        <taxon>Lepidoptera</taxon>
        <taxon>Glossata</taxon>
        <taxon>Ditrysia</taxon>
        <taxon>Noctuoidea</taxon>
        <taxon>Noctuidae</taxon>
        <taxon>Plusiinae</taxon>
        <taxon>Trichoplusia</taxon>
    </lineage>
</organism>
<dbReference type="PANTHER" id="PTHR42643:SF24">
    <property type="entry name" value="IONOTROPIC RECEPTOR 60A"/>
    <property type="match status" value="1"/>
</dbReference>
<keyword evidence="10" id="KW-1185">Reference proteome</keyword>
<dbReference type="InterPro" id="IPR052192">
    <property type="entry name" value="Insect_Ionotropic_Sensory_Rcpt"/>
</dbReference>
<feature type="chain" id="PRO_5028982855" evidence="9">
    <location>
        <begin position="21"/>
        <end position="586"/>
    </location>
</feature>
<evidence type="ECO:0000256" key="2">
    <source>
        <dbReference type="ARBA" id="ARBA00022475"/>
    </source>
</evidence>
<keyword evidence="6" id="KW-0675">Receptor</keyword>
<dbReference type="GO" id="GO:0005886">
    <property type="term" value="C:plasma membrane"/>
    <property type="evidence" value="ECO:0007669"/>
    <property type="project" value="UniProtKB-SubCell"/>
</dbReference>
<keyword evidence="7" id="KW-0325">Glycoprotein</keyword>
<keyword evidence="4 8" id="KW-1133">Transmembrane helix</keyword>
<feature type="transmembrane region" description="Helical" evidence="8">
    <location>
        <begin position="546"/>
        <end position="572"/>
    </location>
</feature>
<evidence type="ECO:0000313" key="10">
    <source>
        <dbReference type="Proteomes" id="UP000322000"/>
    </source>
</evidence>
<proteinExistence type="predicted"/>
<dbReference type="GeneID" id="113492393"/>
<feature type="transmembrane region" description="Helical" evidence="8">
    <location>
        <begin position="323"/>
        <end position="341"/>
    </location>
</feature>
<accession>A0A7E5VBR1</accession>
<gene>
    <name evidence="11" type="primary">LOC113492393</name>
</gene>
<evidence type="ECO:0000256" key="1">
    <source>
        <dbReference type="ARBA" id="ARBA00004651"/>
    </source>
</evidence>
<reference evidence="11" key="1">
    <citation type="submission" date="2025-08" db="UniProtKB">
        <authorList>
            <consortium name="RefSeq"/>
        </authorList>
    </citation>
    <scope>IDENTIFICATION</scope>
</reference>
<dbReference type="AlphaFoldDB" id="A0A7E5VBR1"/>
<name>A0A7E5VBR1_TRINI</name>
<evidence type="ECO:0000256" key="6">
    <source>
        <dbReference type="ARBA" id="ARBA00023170"/>
    </source>
</evidence>
<evidence type="ECO:0000256" key="9">
    <source>
        <dbReference type="SAM" id="SignalP"/>
    </source>
</evidence>
<evidence type="ECO:0000313" key="11">
    <source>
        <dbReference type="RefSeq" id="XP_026725675.1"/>
    </source>
</evidence>
<comment type="subcellular location">
    <subcellularLocation>
        <location evidence="1">Cell membrane</location>
        <topology evidence="1">Multi-pass membrane protein</topology>
    </subcellularLocation>
</comment>
<sequence length="586" mass="67418">MMTTLKVLLLLPFLLSECTATSKLIEKAIFVSSQYYQHHFATTVVWSENDSSYVEEYLRNFPGCVVLKPLKTDQDDNTINLFNEVFGFRQTIFFASNIHDYENFMKVINEILRYPILFILVLESAVEGSAELREYIKVTWDNDQGDIVIISADNSNEVTLSTFYPYSSGICRNYDPVVLKRDDDLFPAKFDNFHRCPVRAIVMQLFPYAQVVRDNGIIVGIDGQDGAIFMTILNKLNATLQVTAVDNIKPFGEKVNRTVTSSISDLAMDKADILIPSFIMNQKRYSKAYASHVSHTIDIRWIGPPRRNVLSWFKILVPDKTRVSPIHGVICVLFVTVSLFIQKLKKHLTSRDNHVLIYSFLIFLGQPTKFESKSSLLNYIFALWIWGCFIVRIEYQGDLFESMQRTSLEEPFASLDDAVTKVDNFGGMEVFHDLYKDSHLSKNYKILQLDENSRYIQRILDGERFLLVTDMVMVSQAVKNKIQILNDRRSTANICFFMRPGWPAAKSVDNIILDLVEGGFIDYLLRKHEHEWNIKLSFSEDPKPKALSISILGTCFWGLAVMWAICLLISVIEIIRYDNKNSRNTF</sequence>
<keyword evidence="5 8" id="KW-0472">Membrane</keyword>
<protein>
    <submittedName>
        <fullName evidence="11">Uncharacterized protein LOC113492393</fullName>
    </submittedName>
</protein>
<evidence type="ECO:0000256" key="7">
    <source>
        <dbReference type="ARBA" id="ARBA00023180"/>
    </source>
</evidence>
<feature type="transmembrane region" description="Helical" evidence="8">
    <location>
        <begin position="376"/>
        <end position="395"/>
    </location>
</feature>
<dbReference type="OrthoDB" id="7687957at2759"/>
<dbReference type="KEGG" id="tnl:113492393"/>
<keyword evidence="9" id="KW-0732">Signal</keyword>
<evidence type="ECO:0000256" key="3">
    <source>
        <dbReference type="ARBA" id="ARBA00022692"/>
    </source>
</evidence>
<keyword evidence="2" id="KW-1003">Cell membrane</keyword>
<dbReference type="SUPFAM" id="SSF53850">
    <property type="entry name" value="Periplasmic binding protein-like II"/>
    <property type="match status" value="1"/>
</dbReference>